<dbReference type="PATRIC" id="fig|536227.13.peg.4807"/>
<dbReference type="GO" id="GO:0015807">
    <property type="term" value="P:L-amino acid transport"/>
    <property type="evidence" value="ECO:0007669"/>
    <property type="project" value="TreeGrafter"/>
</dbReference>
<dbReference type="InterPro" id="IPR003439">
    <property type="entry name" value="ABC_transporter-like_ATP-bd"/>
</dbReference>
<reference evidence="7 8" key="1">
    <citation type="submission" date="2009-06" db="EMBL/GenBank/DDBJ databases">
        <title>The draft genome of Clostridium carboxidivorans P7.</title>
        <authorList>
            <consortium name="US DOE Joint Genome Institute (JGI-PGF)"/>
            <person name="Lucas S."/>
            <person name="Copeland A."/>
            <person name="Lapidus A."/>
            <person name="Glavina del Rio T."/>
            <person name="Tice H."/>
            <person name="Bruce D."/>
            <person name="Goodwin L."/>
            <person name="Pitluck S."/>
            <person name="Larimer F."/>
            <person name="Land M.L."/>
            <person name="Hauser L."/>
            <person name="Hemme C.L."/>
        </authorList>
    </citation>
    <scope>NUCLEOTIDE SEQUENCE [LARGE SCALE GENOMIC DNA]</scope>
    <source>
        <strain evidence="7 8">P7</strain>
    </source>
</reference>
<gene>
    <name evidence="7" type="ORF">CcarbDRAFT_0301</name>
</gene>
<dbReference type="PANTHER" id="PTHR43820:SF3">
    <property type="entry name" value="BRANCHED-CHAIN AMINO ACID TRANSPORT SYSTEM,ATP-BINDING PROTEIN"/>
    <property type="match status" value="1"/>
</dbReference>
<protein>
    <submittedName>
        <fullName evidence="7">ABC transporter related protein</fullName>
    </submittedName>
</protein>
<dbReference type="PANTHER" id="PTHR43820">
    <property type="entry name" value="HIGH-AFFINITY BRANCHED-CHAIN AMINO ACID TRANSPORT ATP-BINDING PROTEIN LIVF"/>
    <property type="match status" value="1"/>
</dbReference>
<dbReference type="AlphaFoldDB" id="C6PND4"/>
<dbReference type="KEGG" id="cck:Ccar_23275"/>
<dbReference type="GO" id="GO:0005524">
    <property type="term" value="F:ATP binding"/>
    <property type="evidence" value="ECO:0007669"/>
    <property type="project" value="UniProtKB-KW"/>
</dbReference>
<dbReference type="EMBL" id="ACVI01000003">
    <property type="protein sequence ID" value="EET89255.1"/>
    <property type="molecule type" value="Genomic_DNA"/>
</dbReference>
<evidence type="ECO:0000259" key="6">
    <source>
        <dbReference type="PROSITE" id="PS50893"/>
    </source>
</evidence>
<evidence type="ECO:0000313" key="8">
    <source>
        <dbReference type="Proteomes" id="UP000004198"/>
    </source>
</evidence>
<evidence type="ECO:0000256" key="5">
    <source>
        <dbReference type="ARBA" id="ARBA00022970"/>
    </source>
</evidence>
<accession>C6PND4</accession>
<evidence type="ECO:0000256" key="3">
    <source>
        <dbReference type="ARBA" id="ARBA00022741"/>
    </source>
</evidence>
<comment type="caution">
    <text evidence="7">The sequence shown here is derived from an EMBL/GenBank/DDBJ whole genome shotgun (WGS) entry which is preliminary data.</text>
</comment>
<dbReference type="RefSeq" id="WP_007059186.1">
    <property type="nucleotide sequence ID" value="NZ_ACVI01000003.1"/>
</dbReference>
<sequence length="236" mass="26161">MFLIDNIKTYYGNIQALKGISLKIESGEIVTLIGANGAGKTTTLKTIAGLLKPKEGSVMLDSKNITGYPAHKVVKESVILVPEGRRVFSKLTVEENLKIGAYSRNIKMNKLNEEIKNIYTMFPRLEERKNQYAGTLSGGEQQMLAIGRGLMAKPKILLLDEPSMGISPIVVREIFHIIKNINKNFKTTIFLVEQNAKMALSVANRGYVIETGNIILEGTTEELKESEEVKKAYLGD</sequence>
<dbReference type="SUPFAM" id="SSF52540">
    <property type="entry name" value="P-loop containing nucleoside triphosphate hydrolases"/>
    <property type="match status" value="1"/>
</dbReference>
<comment type="similarity">
    <text evidence="1">Belongs to the ABC transporter superfamily.</text>
</comment>
<keyword evidence="5" id="KW-0029">Amino-acid transport</keyword>
<dbReference type="Gene3D" id="3.40.50.300">
    <property type="entry name" value="P-loop containing nucleotide triphosphate hydrolases"/>
    <property type="match status" value="1"/>
</dbReference>
<evidence type="ECO:0000256" key="2">
    <source>
        <dbReference type="ARBA" id="ARBA00022448"/>
    </source>
</evidence>
<keyword evidence="8" id="KW-1185">Reference proteome</keyword>
<keyword evidence="3" id="KW-0547">Nucleotide-binding</keyword>
<dbReference type="Pfam" id="PF00005">
    <property type="entry name" value="ABC_tran"/>
    <property type="match status" value="1"/>
</dbReference>
<dbReference type="OrthoDB" id="9776369at2"/>
<proteinExistence type="inferred from homology"/>
<evidence type="ECO:0000256" key="1">
    <source>
        <dbReference type="ARBA" id="ARBA00005417"/>
    </source>
</evidence>
<keyword evidence="2" id="KW-0813">Transport</keyword>
<dbReference type="InterPro" id="IPR017871">
    <property type="entry name" value="ABC_transporter-like_CS"/>
</dbReference>
<evidence type="ECO:0000313" key="7">
    <source>
        <dbReference type="EMBL" id="EET89255.1"/>
    </source>
</evidence>
<name>C6PND4_9CLOT</name>
<dbReference type="STRING" id="536227.Ccar_23275"/>
<dbReference type="PROSITE" id="PS00211">
    <property type="entry name" value="ABC_TRANSPORTER_1"/>
    <property type="match status" value="1"/>
</dbReference>
<dbReference type="InterPro" id="IPR003593">
    <property type="entry name" value="AAA+_ATPase"/>
</dbReference>
<dbReference type="CDD" id="cd03224">
    <property type="entry name" value="ABC_TM1139_LivF_branched"/>
    <property type="match status" value="1"/>
</dbReference>
<dbReference type="PIRSF" id="PIRSF039137">
    <property type="entry name" value="ABC_branched_ATPase"/>
    <property type="match status" value="1"/>
</dbReference>
<dbReference type="InterPro" id="IPR052156">
    <property type="entry name" value="BCAA_Transport_ATP-bd_LivF"/>
</dbReference>
<dbReference type="eggNOG" id="COG0410">
    <property type="taxonomic scope" value="Bacteria"/>
</dbReference>
<dbReference type="PROSITE" id="PS50893">
    <property type="entry name" value="ABC_TRANSPORTER_2"/>
    <property type="match status" value="1"/>
</dbReference>
<dbReference type="InterPro" id="IPR027417">
    <property type="entry name" value="P-loop_NTPase"/>
</dbReference>
<evidence type="ECO:0000256" key="4">
    <source>
        <dbReference type="ARBA" id="ARBA00022840"/>
    </source>
</evidence>
<organism evidence="7 8">
    <name type="scientific">Clostridium carboxidivorans P7</name>
    <dbReference type="NCBI Taxonomy" id="536227"/>
    <lineage>
        <taxon>Bacteria</taxon>
        <taxon>Bacillati</taxon>
        <taxon>Bacillota</taxon>
        <taxon>Clostridia</taxon>
        <taxon>Eubacteriales</taxon>
        <taxon>Clostridiaceae</taxon>
        <taxon>Clostridium</taxon>
    </lineage>
</organism>
<dbReference type="SMART" id="SM00382">
    <property type="entry name" value="AAA"/>
    <property type="match status" value="1"/>
</dbReference>
<dbReference type="GO" id="GO:0016887">
    <property type="term" value="F:ATP hydrolysis activity"/>
    <property type="evidence" value="ECO:0007669"/>
    <property type="project" value="InterPro"/>
</dbReference>
<dbReference type="Proteomes" id="UP000004198">
    <property type="component" value="Unassembled WGS sequence"/>
</dbReference>
<feature type="domain" description="ABC transporter" evidence="6">
    <location>
        <begin position="2"/>
        <end position="236"/>
    </location>
</feature>
<dbReference type="GO" id="GO:0015658">
    <property type="term" value="F:branched-chain amino acid transmembrane transporter activity"/>
    <property type="evidence" value="ECO:0007669"/>
    <property type="project" value="InterPro"/>
</dbReference>
<dbReference type="InterPro" id="IPR030660">
    <property type="entry name" value="ABC_branched_ATPase_LivF/BraG"/>
</dbReference>
<keyword evidence="4" id="KW-0067">ATP-binding</keyword>